<organism evidence="1 2">
    <name type="scientific">Gemmatimonas aurantiaca</name>
    <dbReference type="NCBI Taxonomy" id="173480"/>
    <lineage>
        <taxon>Bacteria</taxon>
        <taxon>Pseudomonadati</taxon>
        <taxon>Gemmatimonadota</taxon>
        <taxon>Gemmatimonadia</taxon>
        <taxon>Gemmatimonadales</taxon>
        <taxon>Gemmatimonadaceae</taxon>
        <taxon>Gemmatimonas</taxon>
    </lineage>
</organism>
<evidence type="ECO:0000313" key="1">
    <source>
        <dbReference type="EMBL" id="HCT58762.1"/>
    </source>
</evidence>
<accession>A0A3D4VDF7</accession>
<comment type="caution">
    <text evidence="1">The sequence shown here is derived from an EMBL/GenBank/DDBJ whole genome shotgun (WGS) entry which is preliminary data.</text>
</comment>
<dbReference type="Pfam" id="PF10096">
    <property type="entry name" value="DUF2334"/>
    <property type="match status" value="1"/>
</dbReference>
<dbReference type="CDD" id="cd11374">
    <property type="entry name" value="CE4_u10"/>
    <property type="match status" value="1"/>
</dbReference>
<evidence type="ECO:0000313" key="2">
    <source>
        <dbReference type="Proteomes" id="UP000264071"/>
    </source>
</evidence>
<sequence>MMGDASSRQLLVSIHDVTPALADGVHTLWNWCRAHDITPALFVVPNWHGEWPIEAHSTFVEWLRDAEASGADILLHGERHDEVGSPRTWMHEWRALGRTAHEGEFLTLSPHAASARITRGMDRLLALGLNPVGFVPPAWLAPSSTHQVVQTLAQQYPQLRCSEDVEHVHRHHQPHAPAPVVRWSARTEIRARLSDVVARWHRLRLRSTPLVRIALHPQDLAHPITAQSVQHALIHWSRERTTVTYRSICS</sequence>
<dbReference type="Proteomes" id="UP000264071">
    <property type="component" value="Unassembled WGS sequence"/>
</dbReference>
<dbReference type="InterPro" id="IPR018763">
    <property type="entry name" value="DUF2334"/>
</dbReference>
<dbReference type="AlphaFoldDB" id="A0A3D4VDF7"/>
<proteinExistence type="predicted"/>
<gene>
    <name evidence="1" type="ORF">DGD08_16270</name>
</gene>
<reference evidence="1 2" key="1">
    <citation type="journal article" date="2018" name="Nat. Biotechnol.">
        <title>A standardized bacterial taxonomy based on genome phylogeny substantially revises the tree of life.</title>
        <authorList>
            <person name="Parks D.H."/>
            <person name="Chuvochina M."/>
            <person name="Waite D.W."/>
            <person name="Rinke C."/>
            <person name="Skarshewski A."/>
            <person name="Chaumeil P.A."/>
            <person name="Hugenholtz P."/>
        </authorList>
    </citation>
    <scope>NUCLEOTIDE SEQUENCE [LARGE SCALE GENOMIC DNA]</scope>
    <source>
        <strain evidence="1">UBA8844</strain>
    </source>
</reference>
<dbReference type="GO" id="GO:0005975">
    <property type="term" value="P:carbohydrate metabolic process"/>
    <property type="evidence" value="ECO:0007669"/>
    <property type="project" value="InterPro"/>
</dbReference>
<dbReference type="OMA" id="TWPDYRP"/>
<dbReference type="EMBL" id="DPIY01000011">
    <property type="protein sequence ID" value="HCT58762.1"/>
    <property type="molecule type" value="Genomic_DNA"/>
</dbReference>
<name>A0A3D4VDF7_9BACT</name>
<dbReference type="Gene3D" id="3.20.20.370">
    <property type="entry name" value="Glycoside hydrolase/deacetylase"/>
    <property type="match status" value="1"/>
</dbReference>
<dbReference type="SUPFAM" id="SSF88713">
    <property type="entry name" value="Glycoside hydrolase/deacetylase"/>
    <property type="match status" value="1"/>
</dbReference>
<dbReference type="InterPro" id="IPR011330">
    <property type="entry name" value="Glyco_hydro/deAcase_b/a-brl"/>
</dbReference>
<protein>
    <submittedName>
        <fullName evidence="1">DUF2334 domain-containing protein</fullName>
    </submittedName>
</protein>